<protein>
    <recommendedName>
        <fullName evidence="4">Transmembrane protein</fullName>
    </recommendedName>
</protein>
<proteinExistence type="predicted"/>
<gene>
    <name evidence="2" type="ORF">GFSPODELE1_LOCUS4257</name>
</gene>
<feature type="transmembrane region" description="Helical" evidence="1">
    <location>
        <begin position="220"/>
        <end position="241"/>
    </location>
</feature>
<name>A0ABP1D4P0_9APHY</name>
<feature type="transmembrane region" description="Helical" evidence="1">
    <location>
        <begin position="93"/>
        <end position="110"/>
    </location>
</feature>
<evidence type="ECO:0000313" key="3">
    <source>
        <dbReference type="Proteomes" id="UP001497453"/>
    </source>
</evidence>
<evidence type="ECO:0000313" key="2">
    <source>
        <dbReference type="EMBL" id="CAL1702835.1"/>
    </source>
</evidence>
<keyword evidence="1" id="KW-0812">Transmembrane</keyword>
<accession>A0ABP1D4P0</accession>
<keyword evidence="1" id="KW-0472">Membrane</keyword>
<keyword evidence="3" id="KW-1185">Reference proteome</keyword>
<dbReference type="EMBL" id="OZ037945">
    <property type="protein sequence ID" value="CAL1702835.1"/>
    <property type="molecule type" value="Genomic_DNA"/>
</dbReference>
<keyword evidence="1" id="KW-1133">Transmembrane helix</keyword>
<evidence type="ECO:0000256" key="1">
    <source>
        <dbReference type="SAM" id="Phobius"/>
    </source>
</evidence>
<reference evidence="3" key="1">
    <citation type="submission" date="2024-04" db="EMBL/GenBank/DDBJ databases">
        <authorList>
            <person name="Shaw F."/>
            <person name="Minotto A."/>
        </authorList>
    </citation>
    <scope>NUCLEOTIDE SEQUENCE [LARGE SCALE GENOMIC DNA]</scope>
</reference>
<feature type="transmembrane region" description="Helical" evidence="1">
    <location>
        <begin position="122"/>
        <end position="143"/>
    </location>
</feature>
<feature type="transmembrane region" description="Helical" evidence="1">
    <location>
        <begin position="60"/>
        <end position="81"/>
    </location>
</feature>
<feature type="transmembrane region" description="Helical" evidence="1">
    <location>
        <begin position="163"/>
        <end position="191"/>
    </location>
</feature>
<feature type="transmembrane region" description="Helical" evidence="1">
    <location>
        <begin position="20"/>
        <end position="39"/>
    </location>
</feature>
<evidence type="ECO:0008006" key="4">
    <source>
        <dbReference type="Google" id="ProtNLM"/>
    </source>
</evidence>
<sequence length="366" mass="40646">MNPSTNGQATDFPERDPTMAAFNNYLTVATAGTWIWDLLTSLPTELRMLKKHRLNNIADGAYVLARITCFGYVVASVMYAVAPINCSATVKTVAWFTALALPCNSFLFLLRIKAVFYRSRIIVGIFCFLWLSTLCAFSAPFSIDARNVGSSIFLCTSEVNDLGVLGFLAVAIFDTLVFLAISIRIMTYCLADTWKGRIRTFFRGEGMGYVSKTLLQTGQLYYMMSVSVNLLAIALLFVPSIPKGIPAALTVPSVAVQNAMACRVFRLLKLGRIHERPFIYTQSTPTEAHLRPLRFFNGETSGTDVTYRDSEQTHDDVLEISLDHSSTRFQGKDSQLDLPAALHVAVAQEPEVVMDDDETKRRNNLA</sequence>
<dbReference type="Proteomes" id="UP001497453">
    <property type="component" value="Chromosome 2"/>
</dbReference>
<organism evidence="2 3">
    <name type="scientific">Somion occarium</name>
    <dbReference type="NCBI Taxonomy" id="3059160"/>
    <lineage>
        <taxon>Eukaryota</taxon>
        <taxon>Fungi</taxon>
        <taxon>Dikarya</taxon>
        <taxon>Basidiomycota</taxon>
        <taxon>Agaricomycotina</taxon>
        <taxon>Agaricomycetes</taxon>
        <taxon>Polyporales</taxon>
        <taxon>Cerrenaceae</taxon>
        <taxon>Somion</taxon>
    </lineage>
</organism>